<organism evidence="1 2">
    <name type="scientific">Chaetomium strumarium</name>
    <dbReference type="NCBI Taxonomy" id="1170767"/>
    <lineage>
        <taxon>Eukaryota</taxon>
        <taxon>Fungi</taxon>
        <taxon>Dikarya</taxon>
        <taxon>Ascomycota</taxon>
        <taxon>Pezizomycotina</taxon>
        <taxon>Sordariomycetes</taxon>
        <taxon>Sordariomycetidae</taxon>
        <taxon>Sordariales</taxon>
        <taxon>Chaetomiaceae</taxon>
        <taxon>Chaetomium</taxon>
    </lineage>
</organism>
<evidence type="ECO:0000313" key="1">
    <source>
        <dbReference type="EMBL" id="KAK3303639.1"/>
    </source>
</evidence>
<dbReference type="Proteomes" id="UP001273166">
    <property type="component" value="Unassembled WGS sequence"/>
</dbReference>
<dbReference type="RefSeq" id="XP_062719419.1">
    <property type="nucleotide sequence ID" value="XM_062869814.1"/>
</dbReference>
<gene>
    <name evidence="1" type="ORF">B0T15DRAFT_540841</name>
</gene>
<protein>
    <submittedName>
        <fullName evidence="1">Uncharacterized protein</fullName>
    </submittedName>
</protein>
<sequence>MDIRWLGRATPQPPLVVHFLPKAPPEKRSLLPGDPIYMSGEWYLDRKQLAHMLDRRDDQEIVAARYWENEGTERPSVRDTRRDNYRRSWAHGFYRPSLAPFSSHPCG</sequence>
<comment type="caution">
    <text evidence="1">The sequence shown here is derived from an EMBL/GenBank/DDBJ whole genome shotgun (WGS) entry which is preliminary data.</text>
</comment>
<reference evidence="1" key="2">
    <citation type="submission" date="2023-06" db="EMBL/GenBank/DDBJ databases">
        <authorList>
            <consortium name="Lawrence Berkeley National Laboratory"/>
            <person name="Mondo S.J."/>
            <person name="Hensen N."/>
            <person name="Bonometti L."/>
            <person name="Westerberg I."/>
            <person name="Brannstrom I.O."/>
            <person name="Guillou S."/>
            <person name="Cros-Aarteil S."/>
            <person name="Calhoun S."/>
            <person name="Haridas S."/>
            <person name="Kuo A."/>
            <person name="Pangilinan J."/>
            <person name="Riley R."/>
            <person name="Labutti K."/>
            <person name="Andreopoulos B."/>
            <person name="Lipzen A."/>
            <person name="Chen C."/>
            <person name="Yanf M."/>
            <person name="Daum C."/>
            <person name="Ng V."/>
            <person name="Clum A."/>
            <person name="Steindorff A."/>
            <person name="Ohm R."/>
            <person name="Martin F."/>
            <person name="Silar P."/>
            <person name="Natvig D."/>
            <person name="Lalanne C."/>
            <person name="Gautier V."/>
            <person name="Ament-Velasquez S.L."/>
            <person name="Kruys A."/>
            <person name="Hutchinson M.I."/>
            <person name="Powell A.J."/>
            <person name="Barry K."/>
            <person name="Miller A.N."/>
            <person name="Grigoriev I.V."/>
            <person name="Debuchy R."/>
            <person name="Gladieux P."/>
            <person name="Thoren M.H."/>
            <person name="Johannesson H."/>
        </authorList>
    </citation>
    <scope>NUCLEOTIDE SEQUENCE</scope>
    <source>
        <strain evidence="1">CBS 333.67</strain>
    </source>
</reference>
<dbReference type="AlphaFoldDB" id="A0AAJ0GPB6"/>
<proteinExistence type="predicted"/>
<name>A0AAJ0GPB6_9PEZI</name>
<reference evidence="1" key="1">
    <citation type="journal article" date="2023" name="Mol. Phylogenet. Evol.">
        <title>Genome-scale phylogeny and comparative genomics of the fungal order Sordariales.</title>
        <authorList>
            <person name="Hensen N."/>
            <person name="Bonometti L."/>
            <person name="Westerberg I."/>
            <person name="Brannstrom I.O."/>
            <person name="Guillou S."/>
            <person name="Cros-Aarteil S."/>
            <person name="Calhoun S."/>
            <person name="Haridas S."/>
            <person name="Kuo A."/>
            <person name="Mondo S."/>
            <person name="Pangilinan J."/>
            <person name="Riley R."/>
            <person name="LaButti K."/>
            <person name="Andreopoulos B."/>
            <person name="Lipzen A."/>
            <person name="Chen C."/>
            <person name="Yan M."/>
            <person name="Daum C."/>
            <person name="Ng V."/>
            <person name="Clum A."/>
            <person name="Steindorff A."/>
            <person name="Ohm R.A."/>
            <person name="Martin F."/>
            <person name="Silar P."/>
            <person name="Natvig D.O."/>
            <person name="Lalanne C."/>
            <person name="Gautier V."/>
            <person name="Ament-Velasquez S.L."/>
            <person name="Kruys A."/>
            <person name="Hutchinson M.I."/>
            <person name="Powell A.J."/>
            <person name="Barry K."/>
            <person name="Miller A.N."/>
            <person name="Grigoriev I.V."/>
            <person name="Debuchy R."/>
            <person name="Gladieux P."/>
            <person name="Hiltunen Thoren M."/>
            <person name="Johannesson H."/>
        </authorList>
    </citation>
    <scope>NUCLEOTIDE SEQUENCE</scope>
    <source>
        <strain evidence="1">CBS 333.67</strain>
    </source>
</reference>
<dbReference type="GeneID" id="87888643"/>
<accession>A0AAJ0GPB6</accession>
<keyword evidence="2" id="KW-1185">Reference proteome</keyword>
<evidence type="ECO:0000313" key="2">
    <source>
        <dbReference type="Proteomes" id="UP001273166"/>
    </source>
</evidence>
<dbReference type="EMBL" id="JAUDZG010000006">
    <property type="protein sequence ID" value="KAK3303639.1"/>
    <property type="molecule type" value="Genomic_DNA"/>
</dbReference>